<evidence type="ECO:0000313" key="3">
    <source>
        <dbReference type="Proteomes" id="UP000663629"/>
    </source>
</evidence>
<evidence type="ECO:0000256" key="1">
    <source>
        <dbReference type="SAM" id="SignalP"/>
    </source>
</evidence>
<name>A0ABX7JEI6_9RHOB</name>
<sequence length="135" mass="15404">MKRLRIILLPLLVALALALALPTFGDDDRRHDHDAPWPEDWATEFESLKQHDFRVLPLKRAVEIAGERFRGRLIAARIVPPRPDERARGVILVHELRLLTPKRDVLMIRLDAHSGDFLEVAGAGLTDARRKDDKP</sequence>
<feature type="signal peptide" evidence="1">
    <location>
        <begin position="1"/>
        <end position="25"/>
    </location>
</feature>
<organism evidence="2 3">
    <name type="scientific">Paracoccus methylovorus</name>
    <dbReference type="NCBI Taxonomy" id="2812658"/>
    <lineage>
        <taxon>Bacteria</taxon>
        <taxon>Pseudomonadati</taxon>
        <taxon>Pseudomonadota</taxon>
        <taxon>Alphaproteobacteria</taxon>
        <taxon>Rhodobacterales</taxon>
        <taxon>Paracoccaceae</taxon>
        <taxon>Paracoccus</taxon>
    </lineage>
</organism>
<dbReference type="Proteomes" id="UP000663629">
    <property type="component" value="Chromosome 1"/>
</dbReference>
<evidence type="ECO:0000313" key="2">
    <source>
        <dbReference type="EMBL" id="QRZ12124.1"/>
    </source>
</evidence>
<dbReference type="RefSeq" id="WP_205293149.1">
    <property type="nucleotide sequence ID" value="NZ_CP070368.1"/>
</dbReference>
<feature type="chain" id="PRO_5047427438" evidence="1">
    <location>
        <begin position="26"/>
        <end position="135"/>
    </location>
</feature>
<gene>
    <name evidence="2" type="ORF">JWJ88_05560</name>
</gene>
<dbReference type="EMBL" id="CP070368">
    <property type="protein sequence ID" value="QRZ12124.1"/>
    <property type="molecule type" value="Genomic_DNA"/>
</dbReference>
<protein>
    <submittedName>
        <fullName evidence="2">PepSY domain-containing protein</fullName>
    </submittedName>
</protein>
<keyword evidence="3" id="KW-1185">Reference proteome</keyword>
<accession>A0ABX7JEI6</accession>
<keyword evidence="1" id="KW-0732">Signal</keyword>
<reference evidence="2 3" key="1">
    <citation type="submission" date="2021-02" db="EMBL/GenBank/DDBJ databases">
        <title>Paracoccus methylovroum sp.nov., a new methanol and methylamine utilizing methylotrophic denitrifer.</title>
        <authorList>
            <person name="Timsy T."/>
            <person name="Behrendt U."/>
            <person name="Ulrich A."/>
            <person name="Spanner T."/>
            <person name="Foesel B.U."/>
            <person name="Horn M.A."/>
            <person name="Kolb S."/>
        </authorList>
    </citation>
    <scope>NUCLEOTIDE SEQUENCE [LARGE SCALE GENOMIC DNA]</scope>
    <source>
        <strain evidence="2 3">H4-D09</strain>
    </source>
</reference>
<proteinExistence type="predicted"/>